<dbReference type="SUPFAM" id="SSF53335">
    <property type="entry name" value="S-adenosyl-L-methionine-dependent methyltransferases"/>
    <property type="match status" value="1"/>
</dbReference>
<dbReference type="EC" id="2.1.1.-" evidence="2"/>
<accession>A0A1V5T2Y5</accession>
<dbReference type="PANTHER" id="PTHR43591">
    <property type="entry name" value="METHYLTRANSFERASE"/>
    <property type="match status" value="1"/>
</dbReference>
<dbReference type="Pfam" id="PF08241">
    <property type="entry name" value="Methyltransf_11"/>
    <property type="match status" value="1"/>
</dbReference>
<dbReference type="GO" id="GO:0032259">
    <property type="term" value="P:methylation"/>
    <property type="evidence" value="ECO:0007669"/>
    <property type="project" value="UniProtKB-KW"/>
</dbReference>
<protein>
    <submittedName>
        <fullName evidence="2">Putative methyltransferase YcgJ</fullName>
        <ecNumber evidence="2">2.1.1.-</ecNumber>
    </submittedName>
</protein>
<keyword evidence="2" id="KW-0808">Transferase</keyword>
<evidence type="ECO:0000259" key="1">
    <source>
        <dbReference type="Pfam" id="PF08241"/>
    </source>
</evidence>
<dbReference type="CDD" id="cd02440">
    <property type="entry name" value="AdoMet_MTases"/>
    <property type="match status" value="1"/>
</dbReference>
<dbReference type="Proteomes" id="UP000485569">
    <property type="component" value="Unassembled WGS sequence"/>
</dbReference>
<dbReference type="InterPro" id="IPR029063">
    <property type="entry name" value="SAM-dependent_MTases_sf"/>
</dbReference>
<organism evidence="2">
    <name type="scientific">Candidatus Atribacter allofermentans</name>
    <dbReference type="NCBI Taxonomy" id="1852833"/>
    <lineage>
        <taxon>Bacteria</taxon>
        <taxon>Pseudomonadati</taxon>
        <taxon>Atribacterota</taxon>
        <taxon>Atribacteria</taxon>
        <taxon>Atribacterales</taxon>
        <taxon>Atribacteraceae</taxon>
        <taxon>Atribacter</taxon>
    </lineage>
</organism>
<gene>
    <name evidence="2" type="primary">ycgJ_1</name>
    <name evidence="2" type="ORF">BWY41_00552</name>
</gene>
<dbReference type="GO" id="GO:0008757">
    <property type="term" value="F:S-adenosylmethionine-dependent methyltransferase activity"/>
    <property type="evidence" value="ECO:0007669"/>
    <property type="project" value="InterPro"/>
</dbReference>
<name>A0A1V5T2Y5_9BACT</name>
<comment type="caution">
    <text evidence="2">The sequence shown here is derived from an EMBL/GenBank/DDBJ whole genome shotgun (WGS) entry which is preliminary data.</text>
</comment>
<proteinExistence type="predicted"/>
<dbReference type="EMBL" id="MWBQ01000033">
    <property type="protein sequence ID" value="OQA60781.1"/>
    <property type="molecule type" value="Genomic_DNA"/>
</dbReference>
<feature type="domain" description="Methyltransferase type 11" evidence="1">
    <location>
        <begin position="41"/>
        <end position="125"/>
    </location>
</feature>
<dbReference type="AlphaFoldDB" id="A0A1V5T2Y5"/>
<evidence type="ECO:0000313" key="2">
    <source>
        <dbReference type="EMBL" id="OQA60781.1"/>
    </source>
</evidence>
<sequence length="181" mass="21014">MHERRFQGDINRLRNPERLERLELNRVVNIATEGASFHRILDVGTGSGVFAEAFYQHGFETIGIDANPEFIPLAKKIAPQVQFIEGLAEALPFPDESFDLVFMGLVFHETDNRLKALQEAYRVTRFRLAILEWPYLIQESGPPIAHRVYRDELNRLADQTGFSRIEVFELAHFLLYRLEKK</sequence>
<dbReference type="InterPro" id="IPR013216">
    <property type="entry name" value="Methyltransf_11"/>
</dbReference>
<keyword evidence="2" id="KW-0489">Methyltransferase</keyword>
<reference evidence="2" key="1">
    <citation type="submission" date="2017-02" db="EMBL/GenBank/DDBJ databases">
        <title>Delving into the versatile metabolic prowess of the omnipresent phylum Bacteroidetes.</title>
        <authorList>
            <person name="Nobu M.K."/>
            <person name="Mei R."/>
            <person name="Narihiro T."/>
            <person name="Kuroda K."/>
            <person name="Liu W.-T."/>
        </authorList>
    </citation>
    <scope>NUCLEOTIDE SEQUENCE</scope>
    <source>
        <strain evidence="2">ADurb.Bin276</strain>
    </source>
</reference>
<dbReference type="Gene3D" id="3.40.50.150">
    <property type="entry name" value="Vaccinia Virus protein VP39"/>
    <property type="match status" value="1"/>
</dbReference>
<dbReference type="PANTHER" id="PTHR43591:SF24">
    <property type="entry name" value="2-METHOXY-6-POLYPRENYL-1,4-BENZOQUINOL METHYLASE, MITOCHONDRIAL"/>
    <property type="match status" value="1"/>
</dbReference>